<protein>
    <submittedName>
        <fullName evidence="1">Uncharacterized protein</fullName>
    </submittedName>
</protein>
<organism evidence="1">
    <name type="scientific">marine sediment metagenome</name>
    <dbReference type="NCBI Taxonomy" id="412755"/>
    <lineage>
        <taxon>unclassified sequences</taxon>
        <taxon>metagenomes</taxon>
        <taxon>ecological metagenomes</taxon>
    </lineage>
</organism>
<accession>X0WIM5</accession>
<dbReference type="EMBL" id="BARS01041310">
    <property type="protein sequence ID" value="GAG30839.1"/>
    <property type="molecule type" value="Genomic_DNA"/>
</dbReference>
<gene>
    <name evidence="1" type="ORF">S01H1_62845</name>
</gene>
<proteinExistence type="predicted"/>
<feature type="non-terminal residue" evidence="1">
    <location>
        <position position="200"/>
    </location>
</feature>
<evidence type="ECO:0000313" key="1">
    <source>
        <dbReference type="EMBL" id="GAG30839.1"/>
    </source>
</evidence>
<reference evidence="1" key="1">
    <citation type="journal article" date="2014" name="Front. Microbiol.">
        <title>High frequency of phylogenetically diverse reductive dehalogenase-homologous genes in deep subseafloor sedimentary metagenomes.</title>
        <authorList>
            <person name="Kawai M."/>
            <person name="Futagami T."/>
            <person name="Toyoda A."/>
            <person name="Takaki Y."/>
            <person name="Nishi S."/>
            <person name="Hori S."/>
            <person name="Arai W."/>
            <person name="Tsubouchi T."/>
            <person name="Morono Y."/>
            <person name="Uchiyama I."/>
            <person name="Ito T."/>
            <person name="Fujiyama A."/>
            <person name="Inagaki F."/>
            <person name="Takami H."/>
        </authorList>
    </citation>
    <scope>NUCLEOTIDE SEQUENCE</scope>
    <source>
        <strain evidence="1">Expedition CK06-06</strain>
    </source>
</reference>
<name>X0WIM5_9ZZZZ</name>
<sequence length="200" mass="23010">MNPEQIARFIERNPILIDEARVLLGNEQGKEIGRGYRPESAIFYSSGSFQSKYMAREIHGGIKKTKDRKSETIQSYFRKTLANLLLLEELCPDVASLTPLFIAGIVDPKGEFQAMLMEDYSCNGQSRTYEMYNNLSNKGYRKIPESVKKVMKTVDHKGEEDLEDVAKAFVFVGNQRELRILDLDVLPWKEEYNERALSMK</sequence>
<dbReference type="AlphaFoldDB" id="X0WIM5"/>
<comment type="caution">
    <text evidence="1">The sequence shown here is derived from an EMBL/GenBank/DDBJ whole genome shotgun (WGS) entry which is preliminary data.</text>
</comment>